<feature type="region of interest" description="Disordered" evidence="2">
    <location>
        <begin position="790"/>
        <end position="829"/>
    </location>
</feature>
<name>A0A2M4A0K6_9DIPT</name>
<protein>
    <submittedName>
        <fullName evidence="3">Putative myosin class ii heavy chain</fullName>
    </submittedName>
</protein>
<feature type="compositionally biased region" description="Basic and acidic residues" evidence="2">
    <location>
        <begin position="100"/>
        <end position="111"/>
    </location>
</feature>
<sequence>MASGQGFETDADLTDLQTNFDKQQAKITELREIIRQTEAVNDMKQASAKERLQNIAHRLTHFKTKATSSRLSRASSGQPLEPVALANPTERRSEAQLTKEGGERPMVRGRSESSGIEKCTLLREQIEQNRLKMAARESSKREIEERVSEIKLKLETSRRQTMERAVEMERVGLTDSADERFSYSSHDVSGILHTAINWSTDTASDAPVDTSASVGVQLGRSVYSSTASPPIKPSYPLPQSDAMDASKPLPKRDVSIVEPGLLIKADITEEQLEVLATLASYFNGHSSIDFIGALRQLQVESKPDTVGKPSLSETGTDRTQESTSSQDECQSYDIISVPEVEGHQLSTVAASEALERVIAATSELSSSYEQIASLEGLVASQGAEMQRMDEEIDRLRQALEEKTIEANVMAANVSVLQEKLKTTGPKPLFPKSSDSEESEAEMVKLKQQLDESNKSMIKCKLKIKQLQKQVDTFRKTSNVHAEVVRLTEEVNLLMQQLQAATGERQSVAAGTIRPGDENEPANMASGELRKRIETLELTCQHQVTAMQLLEEQKNDLQEDLSRAREEIHVLKVRPHGVECGETGRIVSQMLTIELEEQLEQCLADKTELSRDQQAWQTERQELTATVQRYQEENQELRKRLLNDQKLSIEKLSSAESIEILENLTQHEKQEMEKSEKRTAIEQGSGEVAIAPGVPEAKEDLNESLLKLMEESRELMEKVELFTDERREVLEKLDAISIENQAYVCELDKLREMNQHLSNYSIDLAKAKSELEEKLRQFSAEKECIRQELETVRSGKPVEQPDSVDATSYQQQQQPQQIHPRSSTPAAQSFNKEDYQRLVESVENEVASYTKQKDKHKKLQVSKKLTACTKHLLTMDKQLLHEYERLVNEHTLAAEQSPTIAIDSAPIDHERSSEEIETELAEVSRRALEKEQQVAELQEQLTLALSESMVTVAEKDSDDELELLQLELNSKNEEIQELRRDIAALVDAKASEMYRAQTCLAEAQTEVHNLQTAVTEWQRKCSQLEAVHDPQAFEQLQQELRHQQDTVRTLNDQIVELYRTIEDRDSELVECQELIEQLRDQKQSQRNQLERIEHERNQLTGAVGELRIKLDNSLALHESLQREKVILGQKNEELLEKLKKFAANLKKKNAQCSELEKQVQCNDETIQHLTKTVKQLEEELRETAPKGANEADADVEQERVELAQKLHHLNNELHRLLEQKYQLEADLQTMREELRTVREQLAVADAEIVRGSEKLQATEQELTEVRWTVEAHEQELSVRQAKLDKCKAIIKEKIKETQRLQESERRTAYLEDELRMTQCKLEEFHKQTLLLGRLKNEKEELNAALREEQEHRRKLEEELALLRQQVGHSEERERQTEANLSKLSDWLRRYEAGWRSAAGESANDHDHDQVKAAMERFIVNFASDAHAPDVDLMGLPSILAESNQHITLLLQSNTQETSELAGRLHEQQLLTGTLESELELLRQELHVVSGRHAFSEQIAKEKNEAFERVTQELHEARDQLSQLRQVELKQIEAELEKVQTELTQVQAELDKVRIELEQSKNDQHTVSAECAELRSRNAQQTDLLSALEDAKVAFEEKSSNQLNSLTADRNMLQAELAAVISEKEALLVECNQSERTRCAFEDQLADLTGKLAASEQQLGALQQQYDDRQLATVERNEALTLECNRYRADCERLARELEDMSQQKVLLQTMIDEKEIALGELRASLDELRVRHNEAIMSATDKDHFKSEYEALDQELKSLKQVQEQLDQSSTQMETSLRRQCEELRQECEELKRQALLKSETQTQLRVAADSCNMWDDQSLDAGWGDTDTAQQDEVLRQKDEHIQQLMVEKELMQGEINELKVRSGKLVRKLKECKAKADNLQAGLASSSEEGGPERIAELQREQSELMAKYDTLRESFERMQELNRSQAAQLGMLEQTISERKAIANQPMELAERLSQLCGSLEQLQAKLAELRPEELSPAAPITTTLDSFVQRCRAVLDCVAAQRGGAELKELDHRQPRQKTEEPISGEEDDGSRDVAYELKQRVTELEYSHGQLEQEKSKLEKELDELNQRIMQDWRFEDQLNRVTLELDAKNVELQMVRSTLEQLQASTGVGEGISKRESDLLDEIDELKDQIKLLEQELVAAGTQIGAAASNELVAKSEQVILPPISSPMEDPQVRAVLEQQETEIVTLQQQLAIRSAEYARLASQIDPARLAVTINRPSETSSDTQQQQQQQQAGDRVPRAELELALYMVYQRDMRCEELELELQNLLQERDALQLRLSNAIRVHEEFKVRLAEGPMTSASSSSVVVAEAGLSGESSLEAGASWSEREISFDEAASRPGSATDAQDLSTKLSELQSIGYTKEKRRQEEREDRNRQLAQIQRDLANMPLEAAAKIAGTEVADTEAASQQSASSVLINWILGKK</sequence>
<evidence type="ECO:0000256" key="2">
    <source>
        <dbReference type="SAM" id="MobiDB-lite"/>
    </source>
</evidence>
<feature type="compositionally biased region" description="Basic and acidic residues" evidence="2">
    <location>
        <begin position="2011"/>
        <end position="2024"/>
    </location>
</feature>
<feature type="coiled-coil region" evidence="1">
    <location>
        <begin position="1842"/>
        <end position="1916"/>
    </location>
</feature>
<feature type="coiled-coil region" evidence="1">
    <location>
        <begin position="1330"/>
        <end position="1371"/>
    </location>
</feature>
<feature type="region of interest" description="Disordered" evidence="2">
    <location>
        <begin position="302"/>
        <end position="327"/>
    </location>
</feature>
<dbReference type="PANTHER" id="PTHR45615:SF63">
    <property type="entry name" value="CHROMOSOME UNDETERMINED SCAFFOLD_10, WHOLE GENOME SHOTGUN SEQUENCE"/>
    <property type="match status" value="1"/>
</dbReference>
<feature type="coiled-coil region" evidence="1">
    <location>
        <begin position="539"/>
        <end position="724"/>
    </location>
</feature>
<dbReference type="PANTHER" id="PTHR45615">
    <property type="entry name" value="MYOSIN HEAVY CHAIN, NON-MUSCLE"/>
    <property type="match status" value="1"/>
</dbReference>
<organism evidence="3">
    <name type="scientific">Anopheles triannulatus</name>
    <dbReference type="NCBI Taxonomy" id="58253"/>
    <lineage>
        <taxon>Eukaryota</taxon>
        <taxon>Metazoa</taxon>
        <taxon>Ecdysozoa</taxon>
        <taxon>Arthropoda</taxon>
        <taxon>Hexapoda</taxon>
        <taxon>Insecta</taxon>
        <taxon>Pterygota</taxon>
        <taxon>Neoptera</taxon>
        <taxon>Endopterygota</taxon>
        <taxon>Diptera</taxon>
        <taxon>Nematocera</taxon>
        <taxon>Culicoidea</taxon>
        <taxon>Culicidae</taxon>
        <taxon>Anophelinae</taxon>
        <taxon>Anopheles</taxon>
    </lineage>
</organism>
<evidence type="ECO:0000256" key="1">
    <source>
        <dbReference type="SAM" id="Coils"/>
    </source>
</evidence>
<feature type="coiled-coil region" evidence="1">
    <location>
        <begin position="378"/>
        <end position="503"/>
    </location>
</feature>
<feature type="region of interest" description="Disordered" evidence="2">
    <location>
        <begin position="223"/>
        <end position="251"/>
    </location>
</feature>
<feature type="region of interest" description="Disordered" evidence="2">
    <location>
        <begin position="2011"/>
        <end position="2033"/>
    </location>
</feature>
<reference evidence="3" key="1">
    <citation type="submission" date="2018-01" db="EMBL/GenBank/DDBJ databases">
        <title>An insight into the sialome of Amazonian anophelines.</title>
        <authorList>
            <person name="Ribeiro J.M."/>
            <person name="Scarpassa V."/>
            <person name="Calvo E."/>
        </authorList>
    </citation>
    <scope>NUCLEOTIDE SEQUENCE</scope>
    <source>
        <tissue evidence="3">Salivary glands</tissue>
    </source>
</reference>
<feature type="region of interest" description="Disordered" evidence="2">
    <location>
        <begin position="2222"/>
        <end position="2241"/>
    </location>
</feature>
<feature type="region of interest" description="Disordered" evidence="2">
    <location>
        <begin position="65"/>
        <end position="114"/>
    </location>
</feature>
<feature type="coiled-coil region" evidence="1">
    <location>
        <begin position="831"/>
        <end position="858"/>
    </location>
</feature>
<feature type="compositionally biased region" description="Polar residues" evidence="2">
    <location>
        <begin position="65"/>
        <end position="78"/>
    </location>
</feature>
<accession>A0A2M4A0K6</accession>
<keyword evidence="1" id="KW-0175">Coiled coil</keyword>
<feature type="coiled-coil region" evidence="1">
    <location>
        <begin position="912"/>
        <end position="1274"/>
    </location>
</feature>
<feature type="compositionally biased region" description="Polar residues" evidence="2">
    <location>
        <begin position="818"/>
        <end position="829"/>
    </location>
</feature>
<dbReference type="EMBL" id="GGFK01000992">
    <property type="protein sequence ID" value="MBW34313.1"/>
    <property type="molecule type" value="Transcribed_RNA"/>
</dbReference>
<feature type="coiled-coil region" evidence="1">
    <location>
        <begin position="1498"/>
        <end position="1800"/>
    </location>
</feature>
<proteinExistence type="predicted"/>
<feature type="coiled-coil region" evidence="1">
    <location>
        <begin position="2261"/>
        <end position="2288"/>
    </location>
</feature>
<dbReference type="Gene3D" id="1.10.287.1490">
    <property type="match status" value="1"/>
</dbReference>
<feature type="coiled-coil region" evidence="1">
    <location>
        <begin position="2045"/>
        <end position="2148"/>
    </location>
</feature>
<evidence type="ECO:0000313" key="3">
    <source>
        <dbReference type="EMBL" id="MBW34313.1"/>
    </source>
</evidence>
<feature type="coiled-coil region" evidence="1">
    <location>
        <begin position="749"/>
        <end position="787"/>
    </location>
</feature>